<protein>
    <submittedName>
        <fullName evidence="1">Uncharacterized protein</fullName>
    </submittedName>
</protein>
<evidence type="ECO:0000313" key="2">
    <source>
        <dbReference type="Proteomes" id="UP000759537"/>
    </source>
</evidence>
<name>A0A9P5N0V8_9AGAM</name>
<organism evidence="1 2">
    <name type="scientific">Russula ochroleuca</name>
    <dbReference type="NCBI Taxonomy" id="152965"/>
    <lineage>
        <taxon>Eukaryota</taxon>
        <taxon>Fungi</taxon>
        <taxon>Dikarya</taxon>
        <taxon>Basidiomycota</taxon>
        <taxon>Agaricomycotina</taxon>
        <taxon>Agaricomycetes</taxon>
        <taxon>Russulales</taxon>
        <taxon>Russulaceae</taxon>
        <taxon>Russula</taxon>
    </lineage>
</organism>
<dbReference type="SUPFAM" id="SSF140996">
    <property type="entry name" value="Hermes dimerisation domain"/>
    <property type="match status" value="1"/>
</dbReference>
<proteinExistence type="predicted"/>
<dbReference type="OrthoDB" id="2677917at2759"/>
<evidence type="ECO:0000313" key="1">
    <source>
        <dbReference type="EMBL" id="KAF8483373.1"/>
    </source>
</evidence>
<comment type="caution">
    <text evidence="1">The sequence shown here is derived from an EMBL/GenBank/DDBJ whole genome shotgun (WGS) entry which is preliminary data.</text>
</comment>
<gene>
    <name evidence="1" type="ORF">DFH94DRAFT_792251</name>
</gene>
<sequence>MNLQMRVKRLSVVKLYVVNLSEMYCLSKEWNTPVYAFFHPVPSIDYVENPAQCVHVFECNVKTCKGRGTSRRHVRRYLDTSNGKSTSNLCHHAKICWGDDAVAGPSAKFRFKFVLMLQVSFKKLLMYSHKQHTKTEVHAEFVRWVAESMCPFKTTGRPGYYIPSPDTISRDTKKVFVNCCRRIAKILQDYC</sequence>
<keyword evidence="2" id="KW-1185">Reference proteome</keyword>
<reference evidence="1" key="2">
    <citation type="journal article" date="2020" name="Nat. Commun.">
        <title>Large-scale genome sequencing of mycorrhizal fungi provides insights into the early evolution of symbiotic traits.</title>
        <authorList>
            <person name="Miyauchi S."/>
            <person name="Kiss E."/>
            <person name="Kuo A."/>
            <person name="Drula E."/>
            <person name="Kohler A."/>
            <person name="Sanchez-Garcia M."/>
            <person name="Morin E."/>
            <person name="Andreopoulos B."/>
            <person name="Barry K.W."/>
            <person name="Bonito G."/>
            <person name="Buee M."/>
            <person name="Carver A."/>
            <person name="Chen C."/>
            <person name="Cichocki N."/>
            <person name="Clum A."/>
            <person name="Culley D."/>
            <person name="Crous P.W."/>
            <person name="Fauchery L."/>
            <person name="Girlanda M."/>
            <person name="Hayes R.D."/>
            <person name="Keri Z."/>
            <person name="LaButti K."/>
            <person name="Lipzen A."/>
            <person name="Lombard V."/>
            <person name="Magnuson J."/>
            <person name="Maillard F."/>
            <person name="Murat C."/>
            <person name="Nolan M."/>
            <person name="Ohm R.A."/>
            <person name="Pangilinan J."/>
            <person name="Pereira M.F."/>
            <person name="Perotto S."/>
            <person name="Peter M."/>
            <person name="Pfister S."/>
            <person name="Riley R."/>
            <person name="Sitrit Y."/>
            <person name="Stielow J.B."/>
            <person name="Szollosi G."/>
            <person name="Zifcakova L."/>
            <person name="Stursova M."/>
            <person name="Spatafora J.W."/>
            <person name="Tedersoo L."/>
            <person name="Vaario L.M."/>
            <person name="Yamada A."/>
            <person name="Yan M."/>
            <person name="Wang P."/>
            <person name="Xu J."/>
            <person name="Bruns T."/>
            <person name="Baldrian P."/>
            <person name="Vilgalys R."/>
            <person name="Dunand C."/>
            <person name="Henrissat B."/>
            <person name="Grigoriev I.V."/>
            <person name="Hibbett D."/>
            <person name="Nagy L.G."/>
            <person name="Martin F.M."/>
        </authorList>
    </citation>
    <scope>NUCLEOTIDE SEQUENCE</scope>
    <source>
        <strain evidence="1">Prilba</strain>
    </source>
</reference>
<accession>A0A9P5N0V8</accession>
<reference evidence="1" key="1">
    <citation type="submission" date="2019-10" db="EMBL/GenBank/DDBJ databases">
        <authorList>
            <consortium name="DOE Joint Genome Institute"/>
            <person name="Kuo A."/>
            <person name="Miyauchi S."/>
            <person name="Kiss E."/>
            <person name="Drula E."/>
            <person name="Kohler A."/>
            <person name="Sanchez-Garcia M."/>
            <person name="Andreopoulos B."/>
            <person name="Barry K.W."/>
            <person name="Bonito G."/>
            <person name="Buee M."/>
            <person name="Carver A."/>
            <person name="Chen C."/>
            <person name="Cichocki N."/>
            <person name="Clum A."/>
            <person name="Culley D."/>
            <person name="Crous P.W."/>
            <person name="Fauchery L."/>
            <person name="Girlanda M."/>
            <person name="Hayes R."/>
            <person name="Keri Z."/>
            <person name="LaButti K."/>
            <person name="Lipzen A."/>
            <person name="Lombard V."/>
            <person name="Magnuson J."/>
            <person name="Maillard F."/>
            <person name="Morin E."/>
            <person name="Murat C."/>
            <person name="Nolan M."/>
            <person name="Ohm R."/>
            <person name="Pangilinan J."/>
            <person name="Pereira M."/>
            <person name="Perotto S."/>
            <person name="Peter M."/>
            <person name="Riley R."/>
            <person name="Sitrit Y."/>
            <person name="Stielow B."/>
            <person name="Szollosi G."/>
            <person name="Zifcakova L."/>
            <person name="Stursova M."/>
            <person name="Spatafora J.W."/>
            <person name="Tedersoo L."/>
            <person name="Vaario L.-M."/>
            <person name="Yamada A."/>
            <person name="Yan M."/>
            <person name="Wang P."/>
            <person name="Xu J."/>
            <person name="Bruns T."/>
            <person name="Baldrian P."/>
            <person name="Vilgalys R."/>
            <person name="Henrissat B."/>
            <person name="Grigoriev I.V."/>
            <person name="Hibbett D."/>
            <person name="Nagy L.G."/>
            <person name="Martin F.M."/>
        </authorList>
    </citation>
    <scope>NUCLEOTIDE SEQUENCE</scope>
    <source>
        <strain evidence="1">Prilba</strain>
    </source>
</reference>
<dbReference type="Proteomes" id="UP000759537">
    <property type="component" value="Unassembled WGS sequence"/>
</dbReference>
<dbReference type="EMBL" id="WHVB01000004">
    <property type="protein sequence ID" value="KAF8483373.1"/>
    <property type="molecule type" value="Genomic_DNA"/>
</dbReference>
<dbReference type="AlphaFoldDB" id="A0A9P5N0V8"/>